<dbReference type="Proteomes" id="UP000799640">
    <property type="component" value="Unassembled WGS sequence"/>
</dbReference>
<feature type="chain" id="PRO_5026358797" description="Secreted protein" evidence="2">
    <location>
        <begin position="22"/>
        <end position="75"/>
    </location>
</feature>
<feature type="signal peptide" evidence="2">
    <location>
        <begin position="1"/>
        <end position="21"/>
    </location>
</feature>
<evidence type="ECO:0000256" key="2">
    <source>
        <dbReference type="SAM" id="SignalP"/>
    </source>
</evidence>
<gene>
    <name evidence="3" type="ORF">EJ06DRAFT_527433</name>
</gene>
<reference evidence="3" key="1">
    <citation type="journal article" date="2020" name="Stud. Mycol.">
        <title>101 Dothideomycetes genomes: a test case for predicting lifestyles and emergence of pathogens.</title>
        <authorList>
            <person name="Haridas S."/>
            <person name="Albert R."/>
            <person name="Binder M."/>
            <person name="Bloem J."/>
            <person name="Labutti K."/>
            <person name="Salamov A."/>
            <person name="Andreopoulos B."/>
            <person name="Baker S."/>
            <person name="Barry K."/>
            <person name="Bills G."/>
            <person name="Bluhm B."/>
            <person name="Cannon C."/>
            <person name="Castanera R."/>
            <person name="Culley D."/>
            <person name="Daum C."/>
            <person name="Ezra D."/>
            <person name="Gonzalez J."/>
            <person name="Henrissat B."/>
            <person name="Kuo A."/>
            <person name="Liang C."/>
            <person name="Lipzen A."/>
            <person name="Lutzoni F."/>
            <person name="Magnuson J."/>
            <person name="Mondo S."/>
            <person name="Nolan M."/>
            <person name="Ohm R."/>
            <person name="Pangilinan J."/>
            <person name="Park H.-J."/>
            <person name="Ramirez L."/>
            <person name="Alfaro M."/>
            <person name="Sun H."/>
            <person name="Tritt A."/>
            <person name="Yoshinaga Y."/>
            <person name="Zwiers L.-H."/>
            <person name="Turgeon B."/>
            <person name="Goodwin S."/>
            <person name="Spatafora J."/>
            <person name="Crous P."/>
            <person name="Grigoriev I."/>
        </authorList>
    </citation>
    <scope>NUCLEOTIDE SEQUENCE</scope>
    <source>
        <strain evidence="3">CBS 262.69</strain>
    </source>
</reference>
<feature type="region of interest" description="Disordered" evidence="1">
    <location>
        <begin position="42"/>
        <end position="75"/>
    </location>
</feature>
<evidence type="ECO:0000256" key="1">
    <source>
        <dbReference type="SAM" id="MobiDB-lite"/>
    </source>
</evidence>
<dbReference type="EMBL" id="ML996689">
    <property type="protein sequence ID" value="KAF2403833.1"/>
    <property type="molecule type" value="Genomic_DNA"/>
</dbReference>
<keyword evidence="4" id="KW-1185">Reference proteome</keyword>
<evidence type="ECO:0000313" key="3">
    <source>
        <dbReference type="EMBL" id="KAF2403833.1"/>
    </source>
</evidence>
<sequence>MRRPIFIWPFAFRLFALCSWGRHRLPSPLLEEERKIAIPSAVTDYAASSDDEAASRSRAPRNDITDESGCSRPVR</sequence>
<proteinExistence type="predicted"/>
<dbReference type="AlphaFoldDB" id="A0A6G1I6A8"/>
<evidence type="ECO:0008006" key="5">
    <source>
        <dbReference type="Google" id="ProtNLM"/>
    </source>
</evidence>
<keyword evidence="2" id="KW-0732">Signal</keyword>
<accession>A0A6G1I6A8</accession>
<evidence type="ECO:0000313" key="4">
    <source>
        <dbReference type="Proteomes" id="UP000799640"/>
    </source>
</evidence>
<name>A0A6G1I6A8_9PEZI</name>
<organism evidence="3 4">
    <name type="scientific">Trichodelitschia bisporula</name>
    <dbReference type="NCBI Taxonomy" id="703511"/>
    <lineage>
        <taxon>Eukaryota</taxon>
        <taxon>Fungi</taxon>
        <taxon>Dikarya</taxon>
        <taxon>Ascomycota</taxon>
        <taxon>Pezizomycotina</taxon>
        <taxon>Dothideomycetes</taxon>
        <taxon>Dothideomycetes incertae sedis</taxon>
        <taxon>Phaeotrichales</taxon>
        <taxon>Phaeotrichaceae</taxon>
        <taxon>Trichodelitschia</taxon>
    </lineage>
</organism>
<protein>
    <recommendedName>
        <fullName evidence="5">Secreted protein</fullName>
    </recommendedName>
</protein>